<dbReference type="Pfam" id="PF00037">
    <property type="entry name" value="Fer4"/>
    <property type="match status" value="1"/>
</dbReference>
<dbReference type="SUPFAM" id="SSF46548">
    <property type="entry name" value="alpha-helical ferredoxin"/>
    <property type="match status" value="1"/>
</dbReference>
<dbReference type="AlphaFoldDB" id="A0A0W8E438"/>
<feature type="domain" description="4Fe-4S ferredoxin-type" evidence="1">
    <location>
        <begin position="156"/>
        <end position="185"/>
    </location>
</feature>
<name>A0A0W8E438_9ZZZZ</name>
<evidence type="ECO:0000259" key="1">
    <source>
        <dbReference type="PROSITE" id="PS51379"/>
    </source>
</evidence>
<dbReference type="EMBL" id="LNQE01001888">
    <property type="protein sequence ID" value="KUG03241.1"/>
    <property type="molecule type" value="Genomic_DNA"/>
</dbReference>
<reference evidence="2" key="1">
    <citation type="journal article" date="2015" name="Proc. Natl. Acad. Sci. U.S.A.">
        <title>Networks of energetic and metabolic interactions define dynamics in microbial communities.</title>
        <authorList>
            <person name="Embree M."/>
            <person name="Liu J.K."/>
            <person name="Al-Bassam M.M."/>
            <person name="Zengler K."/>
        </authorList>
    </citation>
    <scope>NUCLEOTIDE SEQUENCE</scope>
</reference>
<protein>
    <submittedName>
        <fullName evidence="2">Iron-sulfur cluster-binding protein</fullName>
    </submittedName>
</protein>
<dbReference type="Gene3D" id="3.30.70.20">
    <property type="match status" value="1"/>
</dbReference>
<dbReference type="PROSITE" id="PS51379">
    <property type="entry name" value="4FE4S_FER_2"/>
    <property type="match status" value="1"/>
</dbReference>
<dbReference type="InterPro" id="IPR017900">
    <property type="entry name" value="4Fe4S_Fe_S_CS"/>
</dbReference>
<sequence length="255" mass="28039">MKQKIKDFALGMGVDDVGFASVSDYNSPRSPQIDSIMPGAKSIIVLAYRELSTCESPNMRIAMNGRMDVMEFSKSCSYKLARFIEKELNRKAMTVGVSYPMAMEQETGGAVGELSLRHAAVAAGLGVIGRHNLVIHPELGTRVIFTAVICDLELASDPPVTAELCIDCDICVEACPAGALDEEGFTNVNKCLGRSQPWGIGGSIRFWSKFVDGTPEQQKQMFIDPHYWRLYQAQLIGFQYNCFNCMSSCPVGQKK</sequence>
<evidence type="ECO:0000313" key="2">
    <source>
        <dbReference type="EMBL" id="KUG03241.1"/>
    </source>
</evidence>
<dbReference type="PANTHER" id="PTHR42827">
    <property type="entry name" value="IRON-SULFUR CLUSTER-BINDING PROTEIN-RELATED"/>
    <property type="match status" value="1"/>
</dbReference>
<dbReference type="PROSITE" id="PS00198">
    <property type="entry name" value="4FE4S_FER_1"/>
    <property type="match status" value="1"/>
</dbReference>
<organism evidence="2">
    <name type="scientific">hydrocarbon metagenome</name>
    <dbReference type="NCBI Taxonomy" id="938273"/>
    <lineage>
        <taxon>unclassified sequences</taxon>
        <taxon>metagenomes</taxon>
        <taxon>ecological metagenomes</taxon>
    </lineage>
</organism>
<gene>
    <name evidence="2" type="ORF">ASZ90_019340</name>
</gene>
<proteinExistence type="predicted"/>
<comment type="caution">
    <text evidence="2">The sequence shown here is derived from an EMBL/GenBank/DDBJ whole genome shotgun (WGS) entry which is preliminary data.</text>
</comment>
<accession>A0A0W8E438</accession>
<dbReference type="InterPro" id="IPR017896">
    <property type="entry name" value="4Fe4S_Fe-S-bd"/>
</dbReference>
<dbReference type="PANTHER" id="PTHR42827:SF1">
    <property type="entry name" value="IRON-SULFUR CLUSTER-BINDING PROTEIN"/>
    <property type="match status" value="1"/>
</dbReference>